<keyword evidence="1" id="KW-0001">2Fe-2S</keyword>
<dbReference type="InterPro" id="IPR001041">
    <property type="entry name" value="2Fe-2S_ferredoxin-type"/>
</dbReference>
<dbReference type="InterPro" id="IPR036010">
    <property type="entry name" value="2Fe-2S_ferredoxin-like_sf"/>
</dbReference>
<dbReference type="AlphaFoldDB" id="A0A1W2BFR7"/>
<dbReference type="InterPro" id="IPR051452">
    <property type="entry name" value="Diverse_Oxidoreductases"/>
</dbReference>
<evidence type="ECO:0000256" key="4">
    <source>
        <dbReference type="ARBA" id="ARBA00023004"/>
    </source>
</evidence>
<dbReference type="PANTHER" id="PTHR44379">
    <property type="entry name" value="OXIDOREDUCTASE WITH IRON-SULFUR SUBUNIT"/>
    <property type="match status" value="1"/>
</dbReference>
<dbReference type="EMBL" id="FWXJ01000013">
    <property type="protein sequence ID" value="SMC71602.1"/>
    <property type="molecule type" value="Genomic_DNA"/>
</dbReference>
<dbReference type="GO" id="GO:0046872">
    <property type="term" value="F:metal ion binding"/>
    <property type="evidence" value="ECO:0007669"/>
    <property type="project" value="UniProtKB-KW"/>
</dbReference>
<evidence type="ECO:0000256" key="1">
    <source>
        <dbReference type="ARBA" id="ARBA00022714"/>
    </source>
</evidence>
<evidence type="ECO:0000313" key="8">
    <source>
        <dbReference type="Proteomes" id="UP000192708"/>
    </source>
</evidence>
<name>A0A1W2BFR7_9BURK</name>
<proteinExistence type="predicted"/>
<dbReference type="OrthoDB" id="9179439at2"/>
<organism evidence="7 8">
    <name type="scientific">Polynucleobacter kasalickyi</name>
    <dbReference type="NCBI Taxonomy" id="1938817"/>
    <lineage>
        <taxon>Bacteria</taxon>
        <taxon>Pseudomonadati</taxon>
        <taxon>Pseudomonadota</taxon>
        <taxon>Betaproteobacteria</taxon>
        <taxon>Burkholderiales</taxon>
        <taxon>Burkholderiaceae</taxon>
        <taxon>Polynucleobacter</taxon>
    </lineage>
</organism>
<keyword evidence="5" id="KW-0411">Iron-sulfur</keyword>
<dbReference type="InterPro" id="IPR012675">
    <property type="entry name" value="Beta-grasp_dom_sf"/>
</dbReference>
<dbReference type="RefSeq" id="WP_084284947.1">
    <property type="nucleotide sequence ID" value="NZ_FWXJ01000013.1"/>
</dbReference>
<dbReference type="CDD" id="cd00207">
    <property type="entry name" value="fer2"/>
    <property type="match status" value="1"/>
</dbReference>
<feature type="domain" description="2Fe-2S ferredoxin-type" evidence="6">
    <location>
        <begin position="2"/>
        <end position="78"/>
    </location>
</feature>
<dbReference type="PROSITE" id="PS51085">
    <property type="entry name" value="2FE2S_FER_2"/>
    <property type="match status" value="1"/>
</dbReference>
<keyword evidence="2" id="KW-0479">Metal-binding</keyword>
<dbReference type="Proteomes" id="UP000192708">
    <property type="component" value="Unassembled WGS sequence"/>
</dbReference>
<dbReference type="InterPro" id="IPR036884">
    <property type="entry name" value="2Fe-2S-bd_dom_sf"/>
</dbReference>
<reference evidence="7 8" key="1">
    <citation type="submission" date="2017-04" db="EMBL/GenBank/DDBJ databases">
        <authorList>
            <person name="Afonso C.L."/>
            <person name="Miller P.J."/>
            <person name="Scott M.A."/>
            <person name="Spackman E."/>
            <person name="Goraichik I."/>
            <person name="Dimitrov K.M."/>
            <person name="Suarez D.L."/>
            <person name="Swayne D.E."/>
        </authorList>
    </citation>
    <scope>NUCLEOTIDE SEQUENCE [LARGE SCALE GENOMIC DNA]</scope>
    <source>
        <strain evidence="7 8">VK13</strain>
    </source>
</reference>
<evidence type="ECO:0000256" key="5">
    <source>
        <dbReference type="ARBA" id="ARBA00023014"/>
    </source>
</evidence>
<dbReference type="SUPFAM" id="SSF47741">
    <property type="entry name" value="CO dehydrogenase ISP C-domain like"/>
    <property type="match status" value="1"/>
</dbReference>
<dbReference type="GO" id="GO:0051537">
    <property type="term" value="F:2 iron, 2 sulfur cluster binding"/>
    <property type="evidence" value="ECO:0007669"/>
    <property type="project" value="UniProtKB-KW"/>
</dbReference>
<gene>
    <name evidence="7" type="ORF">SAMN06296008_1137</name>
</gene>
<dbReference type="Gene3D" id="1.10.150.120">
    <property type="entry name" value="[2Fe-2S]-binding domain"/>
    <property type="match status" value="1"/>
</dbReference>
<evidence type="ECO:0000256" key="3">
    <source>
        <dbReference type="ARBA" id="ARBA00023002"/>
    </source>
</evidence>
<dbReference type="InterPro" id="IPR002888">
    <property type="entry name" value="2Fe-2S-bd"/>
</dbReference>
<dbReference type="PROSITE" id="PS00197">
    <property type="entry name" value="2FE2S_FER_1"/>
    <property type="match status" value="1"/>
</dbReference>
<dbReference type="PANTHER" id="PTHR44379:SF6">
    <property type="entry name" value="BLR6046 PROTEIN"/>
    <property type="match status" value="1"/>
</dbReference>
<dbReference type="Pfam" id="PF00111">
    <property type="entry name" value="Fer2"/>
    <property type="match status" value="1"/>
</dbReference>
<dbReference type="STRING" id="1938817.SAMN06296008_1137"/>
<protein>
    <submittedName>
        <fullName evidence="7">Isoquinoline 1-oxidoreductase, alpha subunit/nicotinate dehydrogenase subunit A</fullName>
    </submittedName>
</protein>
<evidence type="ECO:0000256" key="2">
    <source>
        <dbReference type="ARBA" id="ARBA00022723"/>
    </source>
</evidence>
<dbReference type="GO" id="GO:0016491">
    <property type="term" value="F:oxidoreductase activity"/>
    <property type="evidence" value="ECO:0007669"/>
    <property type="project" value="UniProtKB-KW"/>
</dbReference>
<accession>A0A1W2BFR7</accession>
<evidence type="ECO:0000313" key="7">
    <source>
        <dbReference type="EMBL" id="SMC71602.1"/>
    </source>
</evidence>
<evidence type="ECO:0000259" key="6">
    <source>
        <dbReference type="PROSITE" id="PS51085"/>
    </source>
</evidence>
<keyword evidence="4" id="KW-0408">Iron</keyword>
<keyword evidence="8" id="KW-1185">Reference proteome</keyword>
<keyword evidence="3" id="KW-0560">Oxidoreductase</keyword>
<dbReference type="InterPro" id="IPR006058">
    <property type="entry name" value="2Fe2S_fd_BS"/>
</dbReference>
<dbReference type="SUPFAM" id="SSF54292">
    <property type="entry name" value="2Fe-2S ferredoxin-like"/>
    <property type="match status" value="1"/>
</dbReference>
<dbReference type="Gene3D" id="3.10.20.30">
    <property type="match status" value="1"/>
</dbReference>
<sequence length="156" mass="16705">MPTYQLNIDGAIKSVDVPADQPLLYTLTDQLKMKGPKFGCGLAQCGSCTVIVNGNAVRSCVMPTSTVANSKIRTLDGLEKNGQLHPMQTAFVEEGAAQCGYCTNGWIMQSIALLENNPKASDDQIINGLSNVQCRCGTQIAILRAVKKARDQMAKA</sequence>
<dbReference type="Pfam" id="PF01799">
    <property type="entry name" value="Fer2_2"/>
    <property type="match status" value="1"/>
</dbReference>